<dbReference type="InterPro" id="IPR013083">
    <property type="entry name" value="Znf_RING/FYVE/PHD"/>
</dbReference>
<evidence type="ECO:0000256" key="3">
    <source>
        <dbReference type="ARBA" id="ARBA00022679"/>
    </source>
</evidence>
<dbReference type="PROSITE" id="PS51044">
    <property type="entry name" value="ZF_SP_RING"/>
    <property type="match status" value="1"/>
</dbReference>
<name>A0A0D7AJF3_9AGAR</name>
<dbReference type="GO" id="GO:0000785">
    <property type="term" value="C:chromatin"/>
    <property type="evidence" value="ECO:0007669"/>
    <property type="project" value="TreeGrafter"/>
</dbReference>
<dbReference type="GO" id="GO:0061665">
    <property type="term" value="F:SUMO ligase activity"/>
    <property type="evidence" value="ECO:0007669"/>
    <property type="project" value="TreeGrafter"/>
</dbReference>
<dbReference type="InterPro" id="IPR023321">
    <property type="entry name" value="PINIT"/>
</dbReference>
<reference evidence="12 13" key="1">
    <citation type="journal article" date="2015" name="Fungal Genet. Biol.">
        <title>Evolution of novel wood decay mechanisms in Agaricales revealed by the genome sequences of Fistulina hepatica and Cylindrobasidium torrendii.</title>
        <authorList>
            <person name="Floudas D."/>
            <person name="Held B.W."/>
            <person name="Riley R."/>
            <person name="Nagy L.G."/>
            <person name="Koehler G."/>
            <person name="Ransdell A.S."/>
            <person name="Younus H."/>
            <person name="Chow J."/>
            <person name="Chiniquy J."/>
            <person name="Lipzen A."/>
            <person name="Tritt A."/>
            <person name="Sun H."/>
            <person name="Haridas S."/>
            <person name="LaButti K."/>
            <person name="Ohm R.A."/>
            <person name="Kues U."/>
            <person name="Blanchette R.A."/>
            <person name="Grigoriev I.V."/>
            <person name="Minto R.E."/>
            <person name="Hibbett D.S."/>
        </authorList>
    </citation>
    <scope>NUCLEOTIDE SEQUENCE [LARGE SCALE GENOMIC DNA]</scope>
    <source>
        <strain evidence="12 13">ATCC 64428</strain>
    </source>
</reference>
<evidence type="ECO:0000259" key="11">
    <source>
        <dbReference type="PROSITE" id="PS51466"/>
    </source>
</evidence>
<accession>A0A0D7AJF3</accession>
<keyword evidence="7" id="KW-0862">Zinc</keyword>
<dbReference type="Pfam" id="PF02891">
    <property type="entry name" value="zf-MIZ"/>
    <property type="match status" value="1"/>
</dbReference>
<evidence type="ECO:0000256" key="5">
    <source>
        <dbReference type="ARBA" id="ARBA00022771"/>
    </source>
</evidence>
<evidence type="ECO:0000313" key="12">
    <source>
        <dbReference type="EMBL" id="KIY50460.1"/>
    </source>
</evidence>
<evidence type="ECO:0000256" key="1">
    <source>
        <dbReference type="ARBA" id="ARBA00004718"/>
    </source>
</evidence>
<dbReference type="EMBL" id="KN881675">
    <property type="protein sequence ID" value="KIY50460.1"/>
    <property type="molecule type" value="Genomic_DNA"/>
</dbReference>
<dbReference type="UniPathway" id="UPA00886"/>
<gene>
    <name evidence="12" type="ORF">FISHEDRAFT_71516</name>
</gene>
<keyword evidence="6" id="KW-0833">Ubl conjugation pathway</keyword>
<comment type="similarity">
    <text evidence="2">Belongs to the PIAS family.</text>
</comment>
<dbReference type="PANTHER" id="PTHR10782:SF4">
    <property type="entry name" value="TONALLI, ISOFORM E"/>
    <property type="match status" value="1"/>
</dbReference>
<feature type="region of interest" description="Disordered" evidence="9">
    <location>
        <begin position="474"/>
        <end position="496"/>
    </location>
</feature>
<evidence type="ECO:0000256" key="4">
    <source>
        <dbReference type="ARBA" id="ARBA00022723"/>
    </source>
</evidence>
<sequence>MTAPDGVWSDFEARPPLLISNSDLLNLAQFYRSNVSYDYTVDKLKIIVGSLNEECGTHLPKSGKKSDLIQRIVRTFDDWKAVRAVDKWTKALEVMNQVRKHGSYVPRRESYAPATAGPSDGVFKITVPAYNASGVSHYDPYSPAAFRRPLNGSFSSVSVPAPTRLPQASTGIRFKESPFYTIESTVSNVAECPESSSAQDRRAQTLAFTLTADHVAKLKASGSKYQLRLFCTSSQFYTPQPSAFRLNNFPCLIEFPPTCEVRVNNVAMSANLKGMKKKPGTAPPPDLAKYVRYQPMQNRIEMVYVNSTQPPQPKKYYLVVMLVQTTSVEKLVNDLKANHRRSSADVLQQMKVQMTEDDDIVAGSQKMSLKCPLSFLRVNTPCRSTKCVHPQCFDANSWFSVMEQTTTYLCPVCERVLDPKDLIIDEQVYYDEIVKSVPEDVDDVMVEADGEWHTLDNKYGSLAWLAKHPVIVPPKSPSHSASAHPADSTVPEKSSVPPAEVLVLEDSDDEDEGVVKSELFLPASARPKTNGGGGTPGVIDLTLDSDEEDSGPPPPPPVRSGKRKADDLEPSPGTWKKNRIDGGGSASAPVTASQPLTVRQEDRYLHSYPTVLYRPPRDPKWSSQ</sequence>
<feature type="domain" description="PINIT" evidence="11">
    <location>
        <begin position="159"/>
        <end position="326"/>
    </location>
</feature>
<protein>
    <recommendedName>
        <fullName evidence="14">Zf-MIZ-domain-containing protein</fullName>
    </recommendedName>
</protein>
<evidence type="ECO:0000256" key="9">
    <source>
        <dbReference type="SAM" id="MobiDB-lite"/>
    </source>
</evidence>
<dbReference type="AlphaFoldDB" id="A0A0D7AJF3"/>
<dbReference type="GO" id="GO:0008270">
    <property type="term" value="F:zinc ion binding"/>
    <property type="evidence" value="ECO:0007669"/>
    <property type="project" value="UniProtKB-KW"/>
</dbReference>
<feature type="region of interest" description="Disordered" evidence="9">
    <location>
        <begin position="524"/>
        <end position="598"/>
    </location>
</feature>
<dbReference type="PANTHER" id="PTHR10782">
    <property type="entry name" value="ZINC FINGER MIZ DOMAIN-CONTAINING PROTEIN"/>
    <property type="match status" value="1"/>
</dbReference>
<dbReference type="Gene3D" id="2.60.120.780">
    <property type="entry name" value="PINIT domain"/>
    <property type="match status" value="1"/>
</dbReference>
<feature type="compositionally biased region" description="Polar residues" evidence="9">
    <location>
        <begin position="588"/>
        <end position="597"/>
    </location>
</feature>
<evidence type="ECO:0000313" key="13">
    <source>
        <dbReference type="Proteomes" id="UP000054144"/>
    </source>
</evidence>
<feature type="compositionally biased region" description="Low complexity" evidence="9">
    <location>
        <begin position="477"/>
        <end position="486"/>
    </location>
</feature>
<proteinExistence type="inferred from homology"/>
<dbReference type="Gene3D" id="3.30.40.10">
    <property type="entry name" value="Zinc/RING finger domain, C3HC4 (zinc finger)"/>
    <property type="match status" value="1"/>
</dbReference>
<organism evidence="12 13">
    <name type="scientific">Fistulina hepatica ATCC 64428</name>
    <dbReference type="NCBI Taxonomy" id="1128425"/>
    <lineage>
        <taxon>Eukaryota</taxon>
        <taxon>Fungi</taxon>
        <taxon>Dikarya</taxon>
        <taxon>Basidiomycota</taxon>
        <taxon>Agaricomycotina</taxon>
        <taxon>Agaricomycetes</taxon>
        <taxon>Agaricomycetidae</taxon>
        <taxon>Agaricales</taxon>
        <taxon>Fistulinaceae</taxon>
        <taxon>Fistulina</taxon>
    </lineage>
</organism>
<keyword evidence="3" id="KW-0808">Transferase</keyword>
<dbReference type="InterPro" id="IPR038654">
    <property type="entry name" value="PINIT_sf"/>
</dbReference>
<dbReference type="OrthoDB" id="28127at2759"/>
<evidence type="ECO:0008006" key="14">
    <source>
        <dbReference type="Google" id="ProtNLM"/>
    </source>
</evidence>
<evidence type="ECO:0000259" key="10">
    <source>
        <dbReference type="PROSITE" id="PS51044"/>
    </source>
</evidence>
<keyword evidence="13" id="KW-1185">Reference proteome</keyword>
<comment type="pathway">
    <text evidence="1">Protein modification; protein sumoylation.</text>
</comment>
<dbReference type="InterPro" id="IPR004181">
    <property type="entry name" value="Znf_MIZ"/>
</dbReference>
<keyword evidence="5 8" id="KW-0863">Zinc-finger</keyword>
<evidence type="ECO:0000256" key="6">
    <source>
        <dbReference type="ARBA" id="ARBA00022786"/>
    </source>
</evidence>
<dbReference type="Proteomes" id="UP000054144">
    <property type="component" value="Unassembled WGS sequence"/>
</dbReference>
<evidence type="ECO:0000256" key="7">
    <source>
        <dbReference type="ARBA" id="ARBA00022833"/>
    </source>
</evidence>
<evidence type="ECO:0000256" key="8">
    <source>
        <dbReference type="PROSITE-ProRule" id="PRU00452"/>
    </source>
</evidence>
<dbReference type="PROSITE" id="PS51466">
    <property type="entry name" value="PINIT"/>
    <property type="match status" value="1"/>
</dbReference>
<evidence type="ECO:0000256" key="2">
    <source>
        <dbReference type="ARBA" id="ARBA00005383"/>
    </source>
</evidence>
<keyword evidence="4" id="KW-0479">Metal-binding</keyword>
<dbReference type="Pfam" id="PF14324">
    <property type="entry name" value="PINIT"/>
    <property type="match status" value="1"/>
</dbReference>
<feature type="domain" description="SP-RING-type" evidence="10">
    <location>
        <begin position="356"/>
        <end position="443"/>
    </location>
</feature>
<dbReference type="GO" id="GO:0016925">
    <property type="term" value="P:protein sumoylation"/>
    <property type="evidence" value="ECO:0007669"/>
    <property type="project" value="UniProtKB-UniPathway"/>
</dbReference>